<comment type="catalytic activity">
    <reaction evidence="2">
        <text>a monoacylglycerol + H2O = glycerol + a fatty acid + H(+)</text>
        <dbReference type="Rhea" id="RHEA:15245"/>
        <dbReference type="ChEBI" id="CHEBI:15377"/>
        <dbReference type="ChEBI" id="CHEBI:15378"/>
        <dbReference type="ChEBI" id="CHEBI:17408"/>
        <dbReference type="ChEBI" id="CHEBI:17754"/>
        <dbReference type="ChEBI" id="CHEBI:28868"/>
    </reaction>
</comment>
<dbReference type="OrthoDB" id="446723at2759"/>
<organism evidence="5 6">
    <name type="scientific">Malassezia pachydermatis</name>
    <dbReference type="NCBI Taxonomy" id="77020"/>
    <lineage>
        <taxon>Eukaryota</taxon>
        <taxon>Fungi</taxon>
        <taxon>Dikarya</taxon>
        <taxon>Basidiomycota</taxon>
        <taxon>Ustilaginomycotina</taxon>
        <taxon>Malasseziomycetes</taxon>
        <taxon>Malasseziales</taxon>
        <taxon>Malasseziaceae</taxon>
        <taxon>Malassezia</taxon>
    </lineage>
</organism>
<feature type="domain" description="Alpha/beta hydrolase fold-3" evidence="4">
    <location>
        <begin position="118"/>
        <end position="231"/>
    </location>
</feature>
<evidence type="ECO:0000313" key="6">
    <source>
        <dbReference type="Proteomes" id="UP000037751"/>
    </source>
</evidence>
<gene>
    <name evidence="5" type="ORF">Malapachy_3733</name>
</gene>
<dbReference type="Gene3D" id="3.40.50.1820">
    <property type="entry name" value="alpha/beta hydrolase"/>
    <property type="match status" value="1"/>
</dbReference>
<keyword evidence="3" id="KW-0472">Membrane</keyword>
<dbReference type="GO" id="GO:0006660">
    <property type="term" value="P:phosphatidylserine catabolic process"/>
    <property type="evidence" value="ECO:0007669"/>
    <property type="project" value="TreeGrafter"/>
</dbReference>
<accession>A0A0N0RS96</accession>
<dbReference type="AlphaFoldDB" id="A0A0N0RS96"/>
<dbReference type="Proteomes" id="UP000037751">
    <property type="component" value="Unassembled WGS sequence"/>
</dbReference>
<dbReference type="EMBL" id="LGAV01000004">
    <property type="protein sequence ID" value="KOS14072.1"/>
    <property type="molecule type" value="Genomic_DNA"/>
</dbReference>
<dbReference type="PANTHER" id="PTHR12277">
    <property type="entry name" value="ALPHA/BETA HYDROLASE DOMAIN-CONTAINING PROTEIN"/>
    <property type="match status" value="1"/>
</dbReference>
<dbReference type="RefSeq" id="XP_017991704.1">
    <property type="nucleotide sequence ID" value="XM_018138192.1"/>
</dbReference>
<dbReference type="GO" id="GO:0004622">
    <property type="term" value="F:phosphatidylcholine lysophospholipase activity"/>
    <property type="evidence" value="ECO:0007669"/>
    <property type="project" value="TreeGrafter"/>
</dbReference>
<evidence type="ECO:0000256" key="3">
    <source>
        <dbReference type="SAM" id="Phobius"/>
    </source>
</evidence>
<dbReference type="InterPro" id="IPR013094">
    <property type="entry name" value="AB_hydrolase_3"/>
</dbReference>
<protein>
    <recommendedName>
        <fullName evidence="4">Alpha/beta hydrolase fold-3 domain-containing protein</fullName>
    </recommendedName>
</protein>
<dbReference type="Pfam" id="PF07859">
    <property type="entry name" value="Abhydrolase_3"/>
    <property type="match status" value="1"/>
</dbReference>
<keyword evidence="6" id="KW-1185">Reference proteome</keyword>
<reference evidence="5 6" key="1">
    <citation type="submission" date="2015-07" db="EMBL/GenBank/DDBJ databases">
        <title>Draft Genome Sequence of Malassezia furfur CBS1878 and Malassezia pachydermatis CBS1879.</title>
        <authorList>
            <person name="Triana S."/>
            <person name="Ohm R."/>
            <person name="Gonzalez A."/>
            <person name="DeCock H."/>
            <person name="Restrepo S."/>
            <person name="Celis A."/>
        </authorList>
    </citation>
    <scope>NUCLEOTIDE SEQUENCE [LARGE SCALE GENOMIC DNA]</scope>
    <source>
        <strain evidence="5 6">CBS 1879</strain>
    </source>
</reference>
<evidence type="ECO:0000259" key="4">
    <source>
        <dbReference type="Pfam" id="PF07859"/>
    </source>
</evidence>
<sequence>MGTVSFLLKAHLYAILAIVIYVAGCFLLALPEAQRHYLFLHQVRFPFFTKYHEPHAHGISPGQARNFYFNSTDDVRIGAWHILPESIYETYAQHASEKTPELPVEIFEQALQSHPTFVYLHGNAMNRAAPFRIRTYKDLVHQMNANVIAIDYRGFGDSQSFPTEEGVINDAYAAIQFVRDHAVNPKTGKSPGLTLMGQSLGTGVASQCALRLHREGIHLDALVLLAPFKSIHPMVAEFRMGGVVPLLGFLDLFPGKDELIQSLLQYKFDTMSALKELVESSTKPDALTAPTILVMHAENDEVIPVYHAEDLYMMAEDTTHAMVKSSPFLVWGSNAPDLGYVRSIMHKSARLPERRGLLPGARFVLPRSAIFTYVRLEKGGHNHLLDYNVDAMQLMLPQYMTGPGATTSSAK</sequence>
<name>A0A0N0RS96_9BASI</name>
<evidence type="ECO:0000256" key="2">
    <source>
        <dbReference type="ARBA" id="ARBA00048461"/>
    </source>
</evidence>
<dbReference type="GO" id="GO:0005789">
    <property type="term" value="C:endoplasmic reticulum membrane"/>
    <property type="evidence" value="ECO:0007669"/>
    <property type="project" value="TreeGrafter"/>
</dbReference>
<comment type="caution">
    <text evidence="5">The sequence shown here is derived from an EMBL/GenBank/DDBJ whole genome shotgun (WGS) entry which is preliminary data.</text>
</comment>
<keyword evidence="3" id="KW-1133">Transmembrane helix</keyword>
<feature type="transmembrane region" description="Helical" evidence="3">
    <location>
        <begin position="12"/>
        <end position="30"/>
    </location>
</feature>
<dbReference type="GO" id="GO:0047372">
    <property type="term" value="F:monoacylglycerol lipase activity"/>
    <property type="evidence" value="ECO:0007669"/>
    <property type="project" value="TreeGrafter"/>
</dbReference>
<dbReference type="GO" id="GO:0052651">
    <property type="term" value="P:monoacylglycerol catabolic process"/>
    <property type="evidence" value="ECO:0007669"/>
    <property type="project" value="TreeGrafter"/>
</dbReference>
<dbReference type="InterPro" id="IPR029058">
    <property type="entry name" value="AB_hydrolase_fold"/>
</dbReference>
<keyword evidence="3" id="KW-0812">Transmembrane</keyword>
<evidence type="ECO:0000313" key="5">
    <source>
        <dbReference type="EMBL" id="KOS14072.1"/>
    </source>
</evidence>
<comment type="catalytic activity">
    <reaction evidence="1">
        <text>a diacylglycerol + H2O = a monoacylglycerol + a fatty acid + H(+)</text>
        <dbReference type="Rhea" id="RHEA:32731"/>
        <dbReference type="ChEBI" id="CHEBI:15377"/>
        <dbReference type="ChEBI" id="CHEBI:15378"/>
        <dbReference type="ChEBI" id="CHEBI:17408"/>
        <dbReference type="ChEBI" id="CHEBI:18035"/>
        <dbReference type="ChEBI" id="CHEBI:28868"/>
    </reaction>
</comment>
<proteinExistence type="predicted"/>
<dbReference type="GeneID" id="28730068"/>
<dbReference type="PANTHER" id="PTHR12277:SF194">
    <property type="entry name" value="FI04476P"/>
    <property type="match status" value="1"/>
</dbReference>
<dbReference type="VEuPathDB" id="FungiDB:Malapachy_3733"/>
<dbReference type="SUPFAM" id="SSF53474">
    <property type="entry name" value="alpha/beta-Hydrolases"/>
    <property type="match status" value="1"/>
</dbReference>
<evidence type="ECO:0000256" key="1">
    <source>
        <dbReference type="ARBA" id="ARBA00047591"/>
    </source>
</evidence>
<dbReference type="STRING" id="77020.A0A0N0RS96"/>